<dbReference type="AlphaFoldDB" id="A0A967B9T8"/>
<dbReference type="InterPro" id="IPR003754">
    <property type="entry name" value="4pyrrol_synth_uPrphyn_synth"/>
</dbReference>
<dbReference type="GO" id="GO:0004852">
    <property type="term" value="F:uroporphyrinogen-III synthase activity"/>
    <property type="evidence" value="ECO:0007669"/>
    <property type="project" value="InterPro"/>
</dbReference>
<dbReference type="InterPro" id="IPR036108">
    <property type="entry name" value="4pyrrol_syn_uPrphyn_synt_sf"/>
</dbReference>
<evidence type="ECO:0000313" key="2">
    <source>
        <dbReference type="EMBL" id="NHQ73119.1"/>
    </source>
</evidence>
<comment type="caution">
    <text evidence="2">The sequence shown here is derived from an EMBL/GenBank/DDBJ whole genome shotgun (WGS) entry which is preliminary data.</text>
</comment>
<sequence length="223" mass="23723">MEKVIGPASKIVLSPVLQIEPCGTLPDLAAVRQLVFSSRHGVEAFARHSNRRDIPAYAVGEATAKAGRDIGLSVTACGGDARQMMKRILADALPGPFLHVRGEYTTGDLARDLTLAGIETYEAVIYRQRAVGLTDQAKECLQQRTPVILPLFSPRSARLALSGVLVKAPLFVAAISENVAQEIPLAIAQDVVVADEPTTIGMLDVVQGLFDAAKRLEGGNTAK</sequence>
<keyword evidence="3" id="KW-1185">Reference proteome</keyword>
<proteinExistence type="predicted"/>
<name>A0A967B9T8_9RHOB</name>
<evidence type="ECO:0000313" key="3">
    <source>
        <dbReference type="Proteomes" id="UP000639775"/>
    </source>
</evidence>
<dbReference type="Pfam" id="PF02602">
    <property type="entry name" value="HEM4"/>
    <property type="match status" value="1"/>
</dbReference>
<dbReference type="Gene3D" id="3.40.50.10090">
    <property type="match status" value="1"/>
</dbReference>
<organism evidence="2 3">
    <name type="scientific">Roseovarius gahaiensis</name>
    <dbReference type="NCBI Taxonomy" id="2716691"/>
    <lineage>
        <taxon>Bacteria</taxon>
        <taxon>Pseudomonadati</taxon>
        <taxon>Pseudomonadota</taxon>
        <taxon>Alphaproteobacteria</taxon>
        <taxon>Rhodobacterales</taxon>
        <taxon>Roseobacteraceae</taxon>
        <taxon>Roseovarius</taxon>
    </lineage>
</organism>
<dbReference type="SUPFAM" id="SSF69618">
    <property type="entry name" value="HemD-like"/>
    <property type="match status" value="1"/>
</dbReference>
<dbReference type="GO" id="GO:0033014">
    <property type="term" value="P:tetrapyrrole biosynthetic process"/>
    <property type="evidence" value="ECO:0007669"/>
    <property type="project" value="InterPro"/>
</dbReference>
<protein>
    <submittedName>
        <fullName evidence="2">Uroporphyrinogen-III synthase</fullName>
    </submittedName>
</protein>
<gene>
    <name evidence="2" type="ORF">HAT86_01405</name>
</gene>
<accession>A0A967B9T8</accession>
<dbReference type="Proteomes" id="UP000639775">
    <property type="component" value="Unassembled WGS sequence"/>
</dbReference>
<dbReference type="CDD" id="cd06578">
    <property type="entry name" value="HemD"/>
    <property type="match status" value="1"/>
</dbReference>
<dbReference type="EMBL" id="JAAORB010000002">
    <property type="protein sequence ID" value="NHQ73119.1"/>
    <property type="molecule type" value="Genomic_DNA"/>
</dbReference>
<evidence type="ECO:0000259" key="1">
    <source>
        <dbReference type="Pfam" id="PF02602"/>
    </source>
</evidence>
<feature type="domain" description="Tetrapyrrole biosynthesis uroporphyrinogen III synthase" evidence="1">
    <location>
        <begin position="11"/>
        <end position="203"/>
    </location>
</feature>
<reference evidence="2" key="1">
    <citation type="submission" date="2020-03" db="EMBL/GenBank/DDBJ databases">
        <title>Roseovarius gahaiensis sp. nov., isolated from Gahai Saline Lake, China.</title>
        <authorList>
            <person name="Sun X."/>
        </authorList>
    </citation>
    <scope>NUCLEOTIDE SEQUENCE</scope>
    <source>
        <strain evidence="2">GH877</strain>
    </source>
</reference>